<sequence>MQNAKTGSFCLQITNWVKIVLVWRMAVAVEPLTTCLTVGMWNIFYNKKTDGGQIRSQSYERDW</sequence>
<proteinExistence type="predicted"/>
<dbReference type="EMBL" id="UINC01116543">
    <property type="protein sequence ID" value="SVC88359.1"/>
    <property type="molecule type" value="Genomic_DNA"/>
</dbReference>
<accession>A0A382QS85</accession>
<dbReference type="AlphaFoldDB" id="A0A382QS85"/>
<name>A0A382QS85_9ZZZZ</name>
<organism evidence="1">
    <name type="scientific">marine metagenome</name>
    <dbReference type="NCBI Taxonomy" id="408172"/>
    <lineage>
        <taxon>unclassified sequences</taxon>
        <taxon>metagenomes</taxon>
        <taxon>ecological metagenomes</taxon>
    </lineage>
</organism>
<gene>
    <name evidence="1" type="ORF">METZ01_LOCUS341213</name>
</gene>
<evidence type="ECO:0000313" key="1">
    <source>
        <dbReference type="EMBL" id="SVC88359.1"/>
    </source>
</evidence>
<reference evidence="1" key="1">
    <citation type="submission" date="2018-05" db="EMBL/GenBank/DDBJ databases">
        <authorList>
            <person name="Lanie J.A."/>
            <person name="Ng W.-L."/>
            <person name="Kazmierczak K.M."/>
            <person name="Andrzejewski T.M."/>
            <person name="Davidsen T.M."/>
            <person name="Wayne K.J."/>
            <person name="Tettelin H."/>
            <person name="Glass J.I."/>
            <person name="Rusch D."/>
            <person name="Podicherti R."/>
            <person name="Tsui H.-C.T."/>
            <person name="Winkler M.E."/>
        </authorList>
    </citation>
    <scope>NUCLEOTIDE SEQUENCE</scope>
</reference>
<protein>
    <submittedName>
        <fullName evidence="1">Uncharacterized protein</fullName>
    </submittedName>
</protein>